<accession>A0AAP2E2F2</accession>
<protein>
    <recommendedName>
        <fullName evidence="3">PKD domain-containing protein</fullName>
    </recommendedName>
</protein>
<keyword evidence="2" id="KW-1185">Reference proteome</keyword>
<dbReference type="EMBL" id="JAHESE010000041">
    <property type="protein sequence ID" value="MBT1711801.1"/>
    <property type="molecule type" value="Genomic_DNA"/>
</dbReference>
<comment type="caution">
    <text evidence="1">The sequence shown here is derived from an EMBL/GenBank/DDBJ whole genome shotgun (WGS) entry which is preliminary data.</text>
</comment>
<sequence>MKNTNWLVTVLLLALFPAGCREDAVVKPGVIRFTLNPRVSDSQGRQATSLPEGASLHVSIRYAGGEEVYNLEPVRLLTLGGEYISEPLALSGGDYELTDFLVADSDGNVVYATPKEGSEMASWVDDPLPQAFTVSDDAIARVDVQVLPTDPYQPGQFGFVTFTVEVVHVPYFKLSVFRAGSTRPEFARVQAYLVSEGDTLLQRYLPASINDIAFAGDMASTYTLVLMKESYKTYTRTFVLADLLAELNGAPLQVTLEDALTFTAFYDLPYFQFQMSASGATTQPFIVNWGDGTEEAIRPNSDNISYSPQHTYAQPGRYHVSLVGDLTAVDRLSFIYTSVDNFALRALPALRRFGISNVKEADSVDLSHNPKLEALNLSYSDIRYFDISHNPLIRELVLEGSVDIPVPVLNQMIQNLHDHAFEQQIYQGELNLMVDRRGGLLGPPSPEAMDLLGHMGELGWIIYQ</sequence>
<organism evidence="1 2">
    <name type="scientific">Dawidia cretensis</name>
    <dbReference type="NCBI Taxonomy" id="2782350"/>
    <lineage>
        <taxon>Bacteria</taxon>
        <taxon>Pseudomonadati</taxon>
        <taxon>Bacteroidota</taxon>
        <taxon>Cytophagia</taxon>
        <taxon>Cytophagales</taxon>
        <taxon>Chryseotaleaceae</taxon>
        <taxon>Dawidia</taxon>
    </lineage>
</organism>
<evidence type="ECO:0008006" key="3">
    <source>
        <dbReference type="Google" id="ProtNLM"/>
    </source>
</evidence>
<name>A0AAP2E2F2_9BACT</name>
<evidence type="ECO:0000313" key="2">
    <source>
        <dbReference type="Proteomes" id="UP001319080"/>
    </source>
</evidence>
<dbReference type="InterPro" id="IPR013783">
    <property type="entry name" value="Ig-like_fold"/>
</dbReference>
<proteinExistence type="predicted"/>
<evidence type="ECO:0000313" key="1">
    <source>
        <dbReference type="EMBL" id="MBT1711801.1"/>
    </source>
</evidence>
<dbReference type="RefSeq" id="WP_254087372.1">
    <property type="nucleotide sequence ID" value="NZ_JAHESE010000041.1"/>
</dbReference>
<dbReference type="InterPro" id="IPR035986">
    <property type="entry name" value="PKD_dom_sf"/>
</dbReference>
<dbReference type="SUPFAM" id="SSF49299">
    <property type="entry name" value="PKD domain"/>
    <property type="match status" value="1"/>
</dbReference>
<reference evidence="1 2" key="1">
    <citation type="submission" date="2021-05" db="EMBL/GenBank/DDBJ databases">
        <title>A Polyphasic approach of four new species of the genus Ohtaekwangia: Ohtaekwangia histidinii sp. nov., Ohtaekwangia cretensis sp. nov., Ohtaekwangia indiensis sp. nov., Ohtaekwangia reichenbachii sp. nov. from diverse environment.</title>
        <authorList>
            <person name="Octaviana S."/>
        </authorList>
    </citation>
    <scope>NUCLEOTIDE SEQUENCE [LARGE SCALE GENOMIC DNA]</scope>
    <source>
        <strain evidence="1 2">PWU5</strain>
    </source>
</reference>
<dbReference type="AlphaFoldDB" id="A0AAP2E2F2"/>
<dbReference type="Proteomes" id="UP001319080">
    <property type="component" value="Unassembled WGS sequence"/>
</dbReference>
<dbReference type="Gene3D" id="2.60.40.10">
    <property type="entry name" value="Immunoglobulins"/>
    <property type="match status" value="1"/>
</dbReference>
<gene>
    <name evidence="1" type="ORF">KK062_26405</name>
</gene>